<keyword evidence="2" id="KW-1185">Reference proteome</keyword>
<dbReference type="Proteomes" id="UP001060215">
    <property type="component" value="Chromosome 8"/>
</dbReference>
<evidence type="ECO:0000313" key="1">
    <source>
        <dbReference type="EMBL" id="KAI8001347.1"/>
    </source>
</evidence>
<comment type="caution">
    <text evidence="1">The sequence shown here is derived from an EMBL/GenBank/DDBJ whole genome shotgun (WGS) entry which is preliminary data.</text>
</comment>
<protein>
    <submittedName>
        <fullName evidence="1">Uncharacterized protein</fullName>
    </submittedName>
</protein>
<gene>
    <name evidence="1" type="ORF">LOK49_LG09G01485</name>
</gene>
<dbReference type="EMBL" id="CM045765">
    <property type="protein sequence ID" value="KAI8001347.1"/>
    <property type="molecule type" value="Genomic_DNA"/>
</dbReference>
<proteinExistence type="predicted"/>
<accession>A0ACC0GLM3</accession>
<name>A0ACC0GLM3_9ERIC</name>
<organism evidence="1 2">
    <name type="scientific">Camellia lanceoleosa</name>
    <dbReference type="NCBI Taxonomy" id="1840588"/>
    <lineage>
        <taxon>Eukaryota</taxon>
        <taxon>Viridiplantae</taxon>
        <taxon>Streptophyta</taxon>
        <taxon>Embryophyta</taxon>
        <taxon>Tracheophyta</taxon>
        <taxon>Spermatophyta</taxon>
        <taxon>Magnoliopsida</taxon>
        <taxon>eudicotyledons</taxon>
        <taxon>Gunneridae</taxon>
        <taxon>Pentapetalae</taxon>
        <taxon>asterids</taxon>
        <taxon>Ericales</taxon>
        <taxon>Theaceae</taxon>
        <taxon>Camellia</taxon>
    </lineage>
</organism>
<sequence>MFTYLYSTAKNPMDEWSELGTTNVATMAGYGYEISISRLYTRYFGGDLQTISIEGYEAVADAKKAIELDPVMAKDFLADDWVVAFGANLVRI</sequence>
<evidence type="ECO:0000313" key="2">
    <source>
        <dbReference type="Proteomes" id="UP001060215"/>
    </source>
</evidence>
<reference evidence="1 2" key="1">
    <citation type="journal article" date="2022" name="Plant J.">
        <title>Chromosome-level genome of Camellia lanceoleosa provides a valuable resource for understanding genome evolution and self-incompatibility.</title>
        <authorList>
            <person name="Gong W."/>
            <person name="Xiao S."/>
            <person name="Wang L."/>
            <person name="Liao Z."/>
            <person name="Chang Y."/>
            <person name="Mo W."/>
            <person name="Hu G."/>
            <person name="Li W."/>
            <person name="Zhao G."/>
            <person name="Zhu H."/>
            <person name="Hu X."/>
            <person name="Ji K."/>
            <person name="Xiang X."/>
            <person name="Song Q."/>
            <person name="Yuan D."/>
            <person name="Jin S."/>
            <person name="Zhang L."/>
        </authorList>
    </citation>
    <scope>NUCLEOTIDE SEQUENCE [LARGE SCALE GENOMIC DNA]</scope>
    <source>
        <strain evidence="1">SQ_2022a</strain>
    </source>
</reference>